<dbReference type="EnsemblPlants" id="KEH43073">
    <property type="protein sequence ID" value="KEH43073"/>
    <property type="gene ID" value="MTR_1g082515"/>
</dbReference>
<keyword evidence="3" id="KW-1185">Reference proteome</keyword>
<gene>
    <name evidence="1" type="ordered locus">MTR_1g082515</name>
</gene>
<sequence length="91" mass="10323">MILVTSSFASNQILLKAFGACLQGTAEEQPSKQWAAKKERKNKNYFVHVESSLDYGYGTTLIKTNKHVLSFSFNFDIDIDKDVSESLLRCR</sequence>
<evidence type="ECO:0000313" key="1">
    <source>
        <dbReference type="EMBL" id="KEH43073.1"/>
    </source>
</evidence>
<organism evidence="1 3">
    <name type="scientific">Medicago truncatula</name>
    <name type="common">Barrel medic</name>
    <name type="synonym">Medicago tribuloides</name>
    <dbReference type="NCBI Taxonomy" id="3880"/>
    <lineage>
        <taxon>Eukaryota</taxon>
        <taxon>Viridiplantae</taxon>
        <taxon>Streptophyta</taxon>
        <taxon>Embryophyta</taxon>
        <taxon>Tracheophyta</taxon>
        <taxon>Spermatophyta</taxon>
        <taxon>Magnoliopsida</taxon>
        <taxon>eudicotyledons</taxon>
        <taxon>Gunneridae</taxon>
        <taxon>Pentapetalae</taxon>
        <taxon>rosids</taxon>
        <taxon>fabids</taxon>
        <taxon>Fabales</taxon>
        <taxon>Fabaceae</taxon>
        <taxon>Papilionoideae</taxon>
        <taxon>50 kb inversion clade</taxon>
        <taxon>NPAAA clade</taxon>
        <taxon>Hologalegina</taxon>
        <taxon>IRL clade</taxon>
        <taxon>Trifolieae</taxon>
        <taxon>Medicago</taxon>
    </lineage>
</organism>
<dbReference type="EMBL" id="CM001217">
    <property type="protein sequence ID" value="KEH43073.1"/>
    <property type="molecule type" value="Genomic_DNA"/>
</dbReference>
<name>A0A072VNS5_MEDTR</name>
<reference evidence="2" key="3">
    <citation type="submission" date="2015-04" db="UniProtKB">
        <authorList>
            <consortium name="EnsemblPlants"/>
        </authorList>
    </citation>
    <scope>IDENTIFICATION</scope>
    <source>
        <strain evidence="2">cv. Jemalong A17</strain>
    </source>
</reference>
<dbReference type="Proteomes" id="UP000002051">
    <property type="component" value="Unassembled WGS sequence"/>
</dbReference>
<dbReference type="AlphaFoldDB" id="A0A072VNS5"/>
<accession>A0A072VNS5</accession>
<protein>
    <submittedName>
        <fullName evidence="1 2">Uncharacterized protein</fullName>
    </submittedName>
</protein>
<evidence type="ECO:0000313" key="3">
    <source>
        <dbReference type="Proteomes" id="UP000002051"/>
    </source>
</evidence>
<reference evidence="1 3" key="2">
    <citation type="journal article" date="2014" name="BMC Genomics">
        <title>An improved genome release (version Mt4.0) for the model legume Medicago truncatula.</title>
        <authorList>
            <person name="Tang H."/>
            <person name="Krishnakumar V."/>
            <person name="Bidwell S."/>
            <person name="Rosen B."/>
            <person name="Chan A."/>
            <person name="Zhou S."/>
            <person name="Gentzbittel L."/>
            <person name="Childs K.L."/>
            <person name="Yandell M."/>
            <person name="Gundlach H."/>
            <person name="Mayer K.F."/>
            <person name="Schwartz D.C."/>
            <person name="Town C.D."/>
        </authorList>
    </citation>
    <scope>GENOME REANNOTATION</scope>
    <source>
        <strain evidence="1">A17</strain>
        <strain evidence="2 3">cv. Jemalong A17</strain>
    </source>
</reference>
<evidence type="ECO:0000313" key="2">
    <source>
        <dbReference type="EnsemblPlants" id="KEH43073"/>
    </source>
</evidence>
<proteinExistence type="predicted"/>
<reference evidence="1 3" key="1">
    <citation type="journal article" date="2011" name="Nature">
        <title>The Medicago genome provides insight into the evolution of rhizobial symbioses.</title>
        <authorList>
            <person name="Young N.D."/>
            <person name="Debelle F."/>
            <person name="Oldroyd G.E."/>
            <person name="Geurts R."/>
            <person name="Cannon S.B."/>
            <person name="Udvardi M.K."/>
            <person name="Benedito V.A."/>
            <person name="Mayer K.F."/>
            <person name="Gouzy J."/>
            <person name="Schoof H."/>
            <person name="Van de Peer Y."/>
            <person name="Proost S."/>
            <person name="Cook D.R."/>
            <person name="Meyers B.C."/>
            <person name="Spannagl M."/>
            <person name="Cheung F."/>
            <person name="De Mita S."/>
            <person name="Krishnakumar V."/>
            <person name="Gundlach H."/>
            <person name="Zhou S."/>
            <person name="Mudge J."/>
            <person name="Bharti A.K."/>
            <person name="Murray J.D."/>
            <person name="Naoumkina M.A."/>
            <person name="Rosen B."/>
            <person name="Silverstein K.A."/>
            <person name="Tang H."/>
            <person name="Rombauts S."/>
            <person name="Zhao P.X."/>
            <person name="Zhou P."/>
            <person name="Barbe V."/>
            <person name="Bardou P."/>
            <person name="Bechner M."/>
            <person name="Bellec A."/>
            <person name="Berger A."/>
            <person name="Berges H."/>
            <person name="Bidwell S."/>
            <person name="Bisseling T."/>
            <person name="Choisne N."/>
            <person name="Couloux A."/>
            <person name="Denny R."/>
            <person name="Deshpande S."/>
            <person name="Dai X."/>
            <person name="Doyle J.J."/>
            <person name="Dudez A.M."/>
            <person name="Farmer A.D."/>
            <person name="Fouteau S."/>
            <person name="Franken C."/>
            <person name="Gibelin C."/>
            <person name="Gish J."/>
            <person name="Goldstein S."/>
            <person name="Gonzalez A.J."/>
            <person name="Green P.J."/>
            <person name="Hallab A."/>
            <person name="Hartog M."/>
            <person name="Hua A."/>
            <person name="Humphray S.J."/>
            <person name="Jeong D.H."/>
            <person name="Jing Y."/>
            <person name="Jocker A."/>
            <person name="Kenton S.M."/>
            <person name="Kim D.J."/>
            <person name="Klee K."/>
            <person name="Lai H."/>
            <person name="Lang C."/>
            <person name="Lin S."/>
            <person name="Macmil S.L."/>
            <person name="Magdelenat G."/>
            <person name="Matthews L."/>
            <person name="McCorrison J."/>
            <person name="Monaghan E.L."/>
            <person name="Mun J.H."/>
            <person name="Najar F.Z."/>
            <person name="Nicholson C."/>
            <person name="Noirot C."/>
            <person name="O'Bleness M."/>
            <person name="Paule C.R."/>
            <person name="Poulain J."/>
            <person name="Prion F."/>
            <person name="Qin B."/>
            <person name="Qu C."/>
            <person name="Retzel E.F."/>
            <person name="Riddle C."/>
            <person name="Sallet E."/>
            <person name="Samain S."/>
            <person name="Samson N."/>
            <person name="Sanders I."/>
            <person name="Saurat O."/>
            <person name="Scarpelli C."/>
            <person name="Schiex T."/>
            <person name="Segurens B."/>
            <person name="Severin A.J."/>
            <person name="Sherrier D.J."/>
            <person name="Shi R."/>
            <person name="Sims S."/>
            <person name="Singer S.R."/>
            <person name="Sinharoy S."/>
            <person name="Sterck L."/>
            <person name="Viollet A."/>
            <person name="Wang B.B."/>
            <person name="Wang K."/>
            <person name="Wang M."/>
            <person name="Wang X."/>
            <person name="Warfsmann J."/>
            <person name="Weissenbach J."/>
            <person name="White D.D."/>
            <person name="White J.D."/>
            <person name="Wiley G.B."/>
            <person name="Wincker P."/>
            <person name="Xing Y."/>
            <person name="Yang L."/>
            <person name="Yao Z."/>
            <person name="Ying F."/>
            <person name="Zhai J."/>
            <person name="Zhou L."/>
            <person name="Zuber A."/>
            <person name="Denarie J."/>
            <person name="Dixon R.A."/>
            <person name="May G.D."/>
            <person name="Schwartz D.C."/>
            <person name="Rogers J."/>
            <person name="Quetier F."/>
            <person name="Town C.D."/>
            <person name="Roe B.A."/>
        </authorList>
    </citation>
    <scope>NUCLEOTIDE SEQUENCE [LARGE SCALE GENOMIC DNA]</scope>
    <source>
        <strain evidence="1">A17</strain>
        <strain evidence="2 3">cv. Jemalong A17</strain>
    </source>
</reference>
<dbReference type="HOGENOM" id="CLU_2430345_0_0_1"/>